<evidence type="ECO:0000313" key="2">
    <source>
        <dbReference type="EMBL" id="KAE9976812.1"/>
    </source>
</evidence>
<proteinExistence type="predicted"/>
<comment type="caution">
    <text evidence="2">The sequence shown here is derived from an EMBL/GenBank/DDBJ whole genome shotgun (WGS) entry which is preliminary data.</text>
</comment>
<feature type="compositionally biased region" description="Low complexity" evidence="1">
    <location>
        <begin position="252"/>
        <end position="261"/>
    </location>
</feature>
<sequence length="672" mass="73817">MPVIKQDHEQASSLAQAFTDLYRLGRQSVNQGDFPTAKRCFEQLVEKQTPSSFFGSFEEGLPGPDDKPTSTFVLYNCSIIEPDGTETFAENCTFVIDACQRLAQLPNISCDQAAEYLEIAGKRIDYAVKDADIAPAIRAAIEPFKDRNEELKDEVQRRSEEQLLIVVENGQRRMQEAMVTGQDVFDQSYNTMNSGQFGTVAQGFMQDTLSFAAGVPDPIQLYTDSPAIYSNQTWNANNQQTYTTPFPPPTSTPSTTTTPPFQHFPASQFHPHNDQTPTPPSQPNTDPRFNGAAHPFTPQHTQPQPQTDHFQRPIRRRRNREPSTGHRIAHGSVDRRYRHSSQGDSQGGAGQAMQLGDLSTGEGRFGFSYRQAYGHSAVAPAPGLQSGGLGRERLGVGRGRGMLSALDLGASSTGFQERERTGFGRGRGMPLSTLDLGLSPDFQGQARLGFGRGQVQTPNTLDLGFSPSLQGQGRPRFGQVQVQPPNTQNPGFSPGFQVQQRPLVGQVQVPFPNTPDPGPSSGYQGQMQDRSSYQGLSDDSQLRYNLDLIRMEMGDRLDLIKITDSLNLIKMGDRLDSIKITDSLDLIKITDSLHSIKIMDSLNPIKIADSLNSIKITDSLNSIKITDSLNSIKIMDSLDSIKIADDLNSIKTADSLNSIKITDNLNSINSIS</sequence>
<evidence type="ECO:0000313" key="3">
    <source>
        <dbReference type="Proteomes" id="UP000447873"/>
    </source>
</evidence>
<dbReference type="Proteomes" id="UP000447873">
    <property type="component" value="Unassembled WGS sequence"/>
</dbReference>
<accession>A0A8H3Z102</accession>
<organism evidence="2 3">
    <name type="scientific">Venturia inaequalis</name>
    <name type="common">Apple scab fungus</name>
    <dbReference type="NCBI Taxonomy" id="5025"/>
    <lineage>
        <taxon>Eukaryota</taxon>
        <taxon>Fungi</taxon>
        <taxon>Dikarya</taxon>
        <taxon>Ascomycota</taxon>
        <taxon>Pezizomycotina</taxon>
        <taxon>Dothideomycetes</taxon>
        <taxon>Pleosporomycetidae</taxon>
        <taxon>Venturiales</taxon>
        <taxon>Venturiaceae</taxon>
        <taxon>Venturia</taxon>
    </lineage>
</organism>
<feature type="region of interest" description="Disordered" evidence="1">
    <location>
        <begin position="509"/>
        <end position="536"/>
    </location>
</feature>
<dbReference type="EMBL" id="WNWS01000166">
    <property type="protein sequence ID" value="KAE9976812.1"/>
    <property type="molecule type" value="Genomic_DNA"/>
</dbReference>
<dbReference type="AlphaFoldDB" id="A0A8H3Z102"/>
<feature type="region of interest" description="Disordered" evidence="1">
    <location>
        <begin position="239"/>
        <end position="357"/>
    </location>
</feature>
<evidence type="ECO:0000256" key="1">
    <source>
        <dbReference type="SAM" id="MobiDB-lite"/>
    </source>
</evidence>
<feature type="compositionally biased region" description="Low complexity" evidence="1">
    <location>
        <begin position="294"/>
        <end position="308"/>
    </location>
</feature>
<name>A0A8H3Z102_VENIN</name>
<gene>
    <name evidence="2" type="ORF">EG328_002402</name>
</gene>
<protein>
    <submittedName>
        <fullName evidence="2">Uncharacterized protein</fullName>
    </submittedName>
</protein>
<reference evidence="2 3" key="1">
    <citation type="submission" date="2018-12" db="EMBL/GenBank/DDBJ databases">
        <title>Venturia inaequalis Genome Resource.</title>
        <authorList>
            <person name="Lichtner F.J."/>
        </authorList>
    </citation>
    <scope>NUCLEOTIDE SEQUENCE [LARGE SCALE GENOMIC DNA]</scope>
    <source>
        <strain evidence="2 3">120213</strain>
    </source>
</reference>
<feature type="compositionally biased region" description="Polar residues" evidence="1">
    <location>
        <begin position="521"/>
        <end position="536"/>
    </location>
</feature>